<dbReference type="InterPro" id="IPR036875">
    <property type="entry name" value="Znf_CCHC_sf"/>
</dbReference>
<dbReference type="AlphaFoldDB" id="A0A2N1NAA9"/>
<organism evidence="4 5">
    <name type="scientific">Rhizophagus irregularis</name>
    <dbReference type="NCBI Taxonomy" id="588596"/>
    <lineage>
        <taxon>Eukaryota</taxon>
        <taxon>Fungi</taxon>
        <taxon>Fungi incertae sedis</taxon>
        <taxon>Mucoromycota</taxon>
        <taxon>Glomeromycotina</taxon>
        <taxon>Glomeromycetes</taxon>
        <taxon>Glomerales</taxon>
        <taxon>Glomeraceae</taxon>
        <taxon>Rhizophagus</taxon>
    </lineage>
</organism>
<dbReference type="PROSITE" id="PS50158">
    <property type="entry name" value="ZF_CCHC"/>
    <property type="match status" value="1"/>
</dbReference>
<keyword evidence="1" id="KW-0862">Zinc</keyword>
<dbReference type="VEuPathDB" id="FungiDB:RhiirA1_398571"/>
<dbReference type="GO" id="GO:0003676">
    <property type="term" value="F:nucleic acid binding"/>
    <property type="evidence" value="ECO:0007669"/>
    <property type="project" value="InterPro"/>
</dbReference>
<dbReference type="VEuPathDB" id="FungiDB:FUN_010883"/>
<dbReference type="InterPro" id="IPR001878">
    <property type="entry name" value="Znf_CCHC"/>
</dbReference>
<dbReference type="SUPFAM" id="SSF57756">
    <property type="entry name" value="Retrovirus zinc finger-like domains"/>
    <property type="match status" value="1"/>
</dbReference>
<feature type="domain" description="CCHC-type" evidence="3">
    <location>
        <begin position="106"/>
        <end position="121"/>
    </location>
</feature>
<protein>
    <recommendedName>
        <fullName evidence="3">CCHC-type domain-containing protein</fullName>
    </recommendedName>
</protein>
<dbReference type="EMBL" id="LLXL01000578">
    <property type="protein sequence ID" value="PKK70808.1"/>
    <property type="molecule type" value="Genomic_DNA"/>
</dbReference>
<dbReference type="VEuPathDB" id="FungiDB:FUN_010882"/>
<evidence type="ECO:0000313" key="5">
    <source>
        <dbReference type="Proteomes" id="UP000233469"/>
    </source>
</evidence>
<feature type="region of interest" description="Disordered" evidence="2">
    <location>
        <begin position="136"/>
        <end position="157"/>
    </location>
</feature>
<evidence type="ECO:0000259" key="3">
    <source>
        <dbReference type="PROSITE" id="PS50158"/>
    </source>
</evidence>
<reference evidence="4 5" key="2">
    <citation type="submission" date="2017-10" db="EMBL/GenBank/DDBJ databases">
        <title>Extensive intraspecific genome diversity in a model arbuscular mycorrhizal fungus.</title>
        <authorList>
            <person name="Chen E.C.H."/>
            <person name="Morin E."/>
            <person name="Baudet D."/>
            <person name="Noel J."/>
            <person name="Ndikumana S."/>
            <person name="Charron P."/>
            <person name="St-Onge C."/>
            <person name="Giorgi J."/>
            <person name="Grigoriev I.V."/>
            <person name="Roux C."/>
            <person name="Martin F.M."/>
            <person name="Corradi N."/>
        </authorList>
    </citation>
    <scope>NUCLEOTIDE SEQUENCE [LARGE SCALE GENOMIC DNA]</scope>
    <source>
        <strain evidence="4 5">C2</strain>
    </source>
</reference>
<name>A0A2N1NAA9_9GLOM</name>
<sequence>MLQMVQFIQQFLNQQNQQNQQSWGAFLPTFSGEDHQDPIAWLRDYNAATEANGWNDVWKLQVVPVYLWSTAAEWYQSSKNNNNSDSNGSSNNSNNPTGGNRLPIVCYACGKPGHISRTCPQRNNNKSGVAATVLNQQSQQPQPAQFTQSLNTNGPNN</sequence>
<reference evidence="4 5" key="1">
    <citation type="submission" date="2016-04" db="EMBL/GenBank/DDBJ databases">
        <title>Genome analyses suggest a sexual origin of heterokaryosis in a supposedly ancient asexual fungus.</title>
        <authorList>
            <person name="Ropars J."/>
            <person name="Sedzielewska K."/>
            <person name="Noel J."/>
            <person name="Charron P."/>
            <person name="Farinelli L."/>
            <person name="Marton T."/>
            <person name="Kruger M."/>
            <person name="Pelin A."/>
            <person name="Brachmann A."/>
            <person name="Corradi N."/>
        </authorList>
    </citation>
    <scope>NUCLEOTIDE SEQUENCE [LARGE SCALE GENOMIC DNA]</scope>
    <source>
        <strain evidence="4 5">C2</strain>
    </source>
</reference>
<keyword evidence="1" id="KW-0479">Metal-binding</keyword>
<feature type="compositionally biased region" description="Low complexity" evidence="2">
    <location>
        <begin position="136"/>
        <end position="149"/>
    </location>
</feature>
<dbReference type="SMART" id="SM00343">
    <property type="entry name" value="ZnF_C2HC"/>
    <property type="match status" value="1"/>
</dbReference>
<evidence type="ECO:0000313" key="4">
    <source>
        <dbReference type="EMBL" id="PKK70808.1"/>
    </source>
</evidence>
<evidence type="ECO:0000256" key="2">
    <source>
        <dbReference type="SAM" id="MobiDB-lite"/>
    </source>
</evidence>
<comment type="caution">
    <text evidence="4">The sequence shown here is derived from an EMBL/GenBank/DDBJ whole genome shotgun (WGS) entry which is preliminary data.</text>
</comment>
<dbReference type="Proteomes" id="UP000233469">
    <property type="component" value="Unassembled WGS sequence"/>
</dbReference>
<dbReference type="Pfam" id="PF00098">
    <property type="entry name" value="zf-CCHC"/>
    <property type="match status" value="1"/>
</dbReference>
<keyword evidence="1" id="KW-0863">Zinc-finger</keyword>
<gene>
    <name evidence="4" type="ORF">RhiirC2_711628</name>
</gene>
<accession>A0A2N1NAA9</accession>
<proteinExistence type="predicted"/>
<dbReference type="GO" id="GO:0008270">
    <property type="term" value="F:zinc ion binding"/>
    <property type="evidence" value="ECO:0007669"/>
    <property type="project" value="UniProtKB-KW"/>
</dbReference>
<dbReference type="VEuPathDB" id="FungiDB:RhiirFUN_016149"/>
<evidence type="ECO:0000256" key="1">
    <source>
        <dbReference type="PROSITE-ProRule" id="PRU00047"/>
    </source>
</evidence>
<dbReference type="Gene3D" id="4.10.60.10">
    <property type="entry name" value="Zinc finger, CCHC-type"/>
    <property type="match status" value="1"/>
</dbReference>